<feature type="compositionally biased region" description="Polar residues" evidence="1">
    <location>
        <begin position="1700"/>
        <end position="1711"/>
    </location>
</feature>
<feature type="region of interest" description="Disordered" evidence="1">
    <location>
        <begin position="694"/>
        <end position="715"/>
    </location>
</feature>
<dbReference type="EMBL" id="MU825409">
    <property type="protein sequence ID" value="KAJ7390889.1"/>
    <property type="molecule type" value="Genomic_DNA"/>
</dbReference>
<evidence type="ECO:0000313" key="3">
    <source>
        <dbReference type="Proteomes" id="UP001163046"/>
    </source>
</evidence>
<dbReference type="GO" id="GO:0034450">
    <property type="term" value="F:ubiquitin-ubiquitin ligase activity"/>
    <property type="evidence" value="ECO:0007669"/>
    <property type="project" value="TreeGrafter"/>
</dbReference>
<feature type="compositionally biased region" description="Basic and acidic residues" evidence="1">
    <location>
        <begin position="256"/>
        <end position="269"/>
    </location>
</feature>
<comment type="caution">
    <text evidence="2">The sequence shown here is derived from an EMBL/GenBank/DDBJ whole genome shotgun (WGS) entry which is preliminary data.</text>
</comment>
<feature type="region of interest" description="Disordered" evidence="1">
    <location>
        <begin position="1688"/>
        <end position="1711"/>
    </location>
</feature>
<keyword evidence="3" id="KW-1185">Reference proteome</keyword>
<feature type="compositionally biased region" description="Low complexity" evidence="1">
    <location>
        <begin position="1940"/>
        <end position="1959"/>
    </location>
</feature>
<dbReference type="OrthoDB" id="298098at2759"/>
<accession>A0A9X0A126</accession>
<feature type="compositionally biased region" description="Polar residues" evidence="1">
    <location>
        <begin position="1618"/>
        <end position="1633"/>
    </location>
</feature>
<feature type="compositionally biased region" description="Polar residues" evidence="1">
    <location>
        <begin position="1915"/>
        <end position="1928"/>
    </location>
</feature>
<feature type="region of interest" description="Disordered" evidence="1">
    <location>
        <begin position="2229"/>
        <end position="2273"/>
    </location>
</feature>
<feature type="region of interest" description="Disordered" evidence="1">
    <location>
        <begin position="911"/>
        <end position="936"/>
    </location>
</feature>
<dbReference type="PANTHER" id="PTHR46276">
    <property type="entry name" value="E3 UBIQUITIN-PROTEIN LIGASE UBR5"/>
    <property type="match status" value="1"/>
</dbReference>
<evidence type="ECO:0000313" key="2">
    <source>
        <dbReference type="EMBL" id="KAJ7390889.1"/>
    </source>
</evidence>
<sequence length="2321" mass="252054">MADGDSETDAWTNLSPRIIFVRLGKDKSKDAVEDEIFKYINNVLEESNDNESVLEKPKNCVTLPDFGSSRITQVAVGPEFLGLLFHDGRVCRVKCVTKNLDSTKKLLSSQGNSDEQVQSNEAVLSYARQLQNEFLNSGATARIVPGRSLVSGGTMSSFQSHLASRTSEAIVGKIKQRFASNLMSNTSSTASTASVSGRESEELDKSNNTSSTLVEESGSSSRKTHADTSLQSSSSTRTQDPNEDTSSGSIPSTSNETKEDNEGKTENPKPKVQGSGNQRQENYPGNFPGNSTIGSSAGFNPRRSVSSPTLLHRTVFTNIPGNMRQWPSFLLPIPRSFPLLPPSSAYGRGRGRGRANQIFMSSPPLQPRVIRAQLAEAGAFHRGPTTANIQRSEDMASNESKTASCSDADFCYPEIGDLEWLEAENGKEVAFSHITAMHSEFLLVEKGTGILYHWPYESDVACDVAMEISSSQEPTYFPLAKPHPLGEALGLDSEEVCLLTSSSVRCSLVTSSGKICTFYDKLLRESNCGDPPALIQELSHPVMAFSELQGEIILSISCSEFFSSLMTQSGKVFWWGLLPAEERQNFRQKLSKATNEASNIGVNEKVQLRQHFPGFPGALVYRCCEIRGPVVGRLIGHESPEGTSHFVTKIRVEPLNKKIDSATKSLGGAVQLTTDVPATNTPRGKTVEEELISSHKDVARSSSPHTSVRRKARSSNVSSNGSEIWEVKDVVFLESENKLLGTVAAIDGPHVIVKVANVLSPSESSLRVFKVSELESVPSASAAQGSAMTQQLPTSSLYRGCIQHAPKFIVGSSTKLGNKDVLTGLKPVAMTTTSVGISLIAQRSCDSKAFFLGPAMEQAIDSSRVYTCSTDVNVSSSNDDGSCTVEAEAVSSQEAALAPISLVPSITHEKAIAGQKRRRQSDDNDDDVSDNAPATASLESSDGLLPCNFHCSSHSFPLLHSSSDCDIVLLTDVNGCLYPRPYGTKLSNPNVGEIPAVQSFGLGTRLGQSCEGTSLPERVLIAFIAFQEQHLLQAVQSGIVQRIKEALNWLKQLNNSKNIGKGSKSITKGAKKLGVTDSHGQIREESTGHVGIISKRVLKHLHQHSTSNQNILHVCCSNPTFVEEQVGIQSVLQSYCKAAGPSTGVSSESVNGLPIDVAGLHMLLNDAVFEKEFVPMLKERDACGNTPLMTAIQCHNFKAAIYILDFVERNKDNTCPKLQCSMKDMIYPEAFNGMTPLHALTIACTENLPPSGLGNSLTVTNLPSSYTPRILLKLFQGRYPSAYRATIPPAAMEGRKCYRTKTPKQKALEKLQKGKVKKMPKKQPSESKRGSLLTPTTSGCNGHPWSRRYIEGGGRIPVVSSRRGSLSGMVTFSDPKELRQALVEMDHHMVSSEMTAPEGGLASLVQHVLHVKLTEVDNEETEKTEMEVGVRGGVYNVSNIEGMAKILAKSQSITDDTQDKMVDAEDKLICQLFCRLLSYPEIATATNKEGETSLSFLVNNSRWIKQTASQKLRLTKYGNLLFGQDAAITVKRELVPPLEASQLPEDGEIMAEINITGVADASMLESNLLAQLDDISSSFRSIVDTLTALERRCSPEPVEEQSEQADPDEQEKPVVNEATPSENGATPAGTTGSPAEAPNLMEFPPNVTVVPDELSSDNLPVLVQLTQSWPSVASTVLGYYPMDTSAGGSDVHMAEDPRGSSRSPQKAPSHSVSMESCTLDSFVFELLSHADEAVLVSFVDTIITEMNKHSQLLTLDAVHRISELHSSPCASDSAMMVGVKFLRSVIRQLAVHLSRSGLSYVDLRTRLGSSPSASNVRTSQSDNVEFKRRVRMILRSFSWLAVHELIQAAEASVLPVREGVAKPQARSTGSSVSNSIPNPNGGFPGARFRLRPGIRVSGPYDSASRSQDPPLRTAQRIQQTSSTENLSSCRGIRLANIAEGSSGASSKKPSPSPFRASPFELSRGLGKRSSLLDSDSDSDDDTDHVGAFSGEADSDMELDEPDQRSVSMATGITHDHPYAWALDGRVASLNEGNSIAGHLHIPQLAASVISPPSVHTGNCYLTRMFSRLVKETLDLMTTLSKDTGSPQQPATGNEAIVPILSIAHEESQSIQSSVLSILEKSWAWLAGVLDVVEGQLRMGKHFDTKRYLASLQRPEDTELAMLTRTVSTIPGASPEEYLMFLLRAHNNEHKDSLPVVDMLCYEHAVYVLDAFIYSITHWPRASTSLGRRISVSSHDGDDSGSSFPQSSQHEDGPSGLETRPSPNTESKRRRRHSHEREALLKFFGMDVLHADREKFLSSLQTQYSRNSLRFLKHPGKCLPIT</sequence>
<dbReference type="GO" id="GO:0005634">
    <property type="term" value="C:nucleus"/>
    <property type="evidence" value="ECO:0007669"/>
    <property type="project" value="TreeGrafter"/>
</dbReference>
<feature type="compositionally biased region" description="Polar residues" evidence="1">
    <location>
        <begin position="274"/>
        <end position="305"/>
    </location>
</feature>
<feature type="compositionally biased region" description="Low complexity" evidence="1">
    <location>
        <begin position="228"/>
        <end position="239"/>
    </location>
</feature>
<feature type="region of interest" description="Disordered" evidence="1">
    <location>
        <begin position="184"/>
        <end position="305"/>
    </location>
</feature>
<feature type="region of interest" description="Disordered" evidence="1">
    <location>
        <begin position="1864"/>
        <end position="2003"/>
    </location>
</feature>
<dbReference type="GO" id="GO:0000209">
    <property type="term" value="P:protein polyubiquitination"/>
    <property type="evidence" value="ECO:0007669"/>
    <property type="project" value="TreeGrafter"/>
</dbReference>
<feature type="region of interest" description="Disordered" evidence="1">
    <location>
        <begin position="1592"/>
        <end position="1644"/>
    </location>
</feature>
<proteinExistence type="predicted"/>
<feature type="region of interest" description="Disordered" evidence="1">
    <location>
        <begin position="1312"/>
        <end position="1346"/>
    </location>
</feature>
<evidence type="ECO:0000256" key="1">
    <source>
        <dbReference type="SAM" id="MobiDB-lite"/>
    </source>
</evidence>
<dbReference type="PANTHER" id="PTHR46276:SF1">
    <property type="entry name" value="E3 UBIQUITIN-PROTEIN LIGASE UBR5"/>
    <property type="match status" value="1"/>
</dbReference>
<dbReference type="GO" id="GO:0090263">
    <property type="term" value="P:positive regulation of canonical Wnt signaling pathway"/>
    <property type="evidence" value="ECO:0007669"/>
    <property type="project" value="TreeGrafter"/>
</dbReference>
<organism evidence="2 3">
    <name type="scientific">Desmophyllum pertusum</name>
    <dbReference type="NCBI Taxonomy" id="174260"/>
    <lineage>
        <taxon>Eukaryota</taxon>
        <taxon>Metazoa</taxon>
        <taxon>Cnidaria</taxon>
        <taxon>Anthozoa</taxon>
        <taxon>Hexacorallia</taxon>
        <taxon>Scleractinia</taxon>
        <taxon>Caryophylliina</taxon>
        <taxon>Caryophylliidae</taxon>
        <taxon>Desmophyllum</taxon>
    </lineage>
</organism>
<gene>
    <name evidence="2" type="ORF">OS493_020909</name>
</gene>
<reference evidence="2" key="1">
    <citation type="submission" date="2023-01" db="EMBL/GenBank/DDBJ databases">
        <title>Genome assembly of the deep-sea coral Lophelia pertusa.</title>
        <authorList>
            <person name="Herrera S."/>
            <person name="Cordes E."/>
        </authorList>
    </citation>
    <scope>NUCLEOTIDE SEQUENCE</scope>
    <source>
        <strain evidence="2">USNM1676648</strain>
        <tissue evidence="2">Polyp</tissue>
    </source>
</reference>
<dbReference type="GO" id="GO:0005737">
    <property type="term" value="C:cytoplasm"/>
    <property type="evidence" value="ECO:0007669"/>
    <property type="project" value="TreeGrafter"/>
</dbReference>
<feature type="compositionally biased region" description="Acidic residues" evidence="1">
    <location>
        <begin position="1597"/>
        <end position="1609"/>
    </location>
</feature>
<name>A0A9X0A126_9CNID</name>
<feature type="compositionally biased region" description="Low complexity" evidence="1">
    <location>
        <begin position="209"/>
        <end position="221"/>
    </location>
</feature>
<protein>
    <submittedName>
        <fullName evidence="2">Uncharacterized protein</fullName>
    </submittedName>
</protein>
<dbReference type="Proteomes" id="UP001163046">
    <property type="component" value="Unassembled WGS sequence"/>
</dbReference>
<feature type="compositionally biased region" description="Polar residues" evidence="1">
    <location>
        <begin position="244"/>
        <end position="255"/>
    </location>
</feature>
<feature type="compositionally biased region" description="Polar residues" evidence="1">
    <location>
        <begin position="1865"/>
        <end position="1878"/>
    </location>
</feature>
<feature type="compositionally biased region" description="Low complexity" evidence="1">
    <location>
        <begin position="184"/>
        <end position="196"/>
    </location>
</feature>